<evidence type="ECO:0000313" key="2">
    <source>
        <dbReference type="Proteomes" id="UP001056778"/>
    </source>
</evidence>
<proteinExistence type="predicted"/>
<sequence length="284" mass="32765">MPCTKCSSDFNLLNWKLKCTECEDMYCTKCVKKQEGHYFCGVCLILIKRPPNRDQLMELKSKDLQQYLNKNKISTHGLVEKTELVELFCRISIPVRHKKSNKKFPINLGGSVPDLAAQSQHFLNNLRSNAEAAFQNSRGMWTTNQSYSATTSPTRQNIPPTRNQQNRTSQNSEQNPPNINRRSSNNIPTNQPTSSQTQSQQQQQRHSQEFTRSAPTEEYHPPRKLLKLSDFTSEHQLNDLTVKQLKELLTLNRVDYKGCVEKGELLERVVMLWVDSNLHKNDSE</sequence>
<comment type="caution">
    <text evidence="1">The sequence shown here is derived from an EMBL/GenBank/DDBJ whole genome shotgun (WGS) entry which is preliminary data.</text>
</comment>
<gene>
    <name evidence="1" type="ORF">MML48_5g00014482</name>
</gene>
<organism evidence="1 2">
    <name type="scientific">Holotrichia oblita</name>
    <name type="common">Chafer beetle</name>
    <dbReference type="NCBI Taxonomy" id="644536"/>
    <lineage>
        <taxon>Eukaryota</taxon>
        <taxon>Metazoa</taxon>
        <taxon>Ecdysozoa</taxon>
        <taxon>Arthropoda</taxon>
        <taxon>Hexapoda</taxon>
        <taxon>Insecta</taxon>
        <taxon>Pterygota</taxon>
        <taxon>Neoptera</taxon>
        <taxon>Endopterygota</taxon>
        <taxon>Coleoptera</taxon>
        <taxon>Polyphaga</taxon>
        <taxon>Scarabaeiformia</taxon>
        <taxon>Scarabaeidae</taxon>
        <taxon>Melolonthinae</taxon>
        <taxon>Holotrichia</taxon>
    </lineage>
</organism>
<evidence type="ECO:0000313" key="1">
    <source>
        <dbReference type="EMBL" id="KAI4461181.1"/>
    </source>
</evidence>
<dbReference type="Proteomes" id="UP001056778">
    <property type="component" value="Chromosome 5"/>
</dbReference>
<reference evidence="1" key="1">
    <citation type="submission" date="2022-04" db="EMBL/GenBank/DDBJ databases">
        <title>Chromosome-scale genome assembly of Holotrichia oblita Faldermann.</title>
        <authorList>
            <person name="Rongchong L."/>
        </authorList>
    </citation>
    <scope>NUCLEOTIDE SEQUENCE</scope>
    <source>
        <strain evidence="1">81SQS9</strain>
    </source>
</reference>
<keyword evidence="2" id="KW-1185">Reference proteome</keyword>
<accession>A0ACB9T334</accession>
<name>A0ACB9T334_HOLOL</name>
<dbReference type="EMBL" id="CM043019">
    <property type="protein sequence ID" value="KAI4461181.1"/>
    <property type="molecule type" value="Genomic_DNA"/>
</dbReference>
<protein>
    <submittedName>
        <fullName evidence="1">Caspase regulator ring finger domain-containing</fullName>
    </submittedName>
</protein>